<evidence type="ECO:0000256" key="2">
    <source>
        <dbReference type="ARBA" id="ARBA00023315"/>
    </source>
</evidence>
<dbReference type="GO" id="GO:0016747">
    <property type="term" value="F:acyltransferase activity, transferring groups other than amino-acyl groups"/>
    <property type="evidence" value="ECO:0007669"/>
    <property type="project" value="InterPro"/>
</dbReference>
<feature type="domain" description="N-acetyltransferase" evidence="4">
    <location>
        <begin position="27"/>
        <end position="201"/>
    </location>
</feature>
<protein>
    <submittedName>
        <fullName evidence="5">Acetyltransferase</fullName>
    </submittedName>
</protein>
<dbReference type="Gene3D" id="3.40.630.30">
    <property type="match status" value="1"/>
</dbReference>
<keyword evidence="6" id="KW-1185">Reference proteome</keyword>
<dbReference type="InterPro" id="IPR050832">
    <property type="entry name" value="Bact_Acetyltransf"/>
</dbReference>
<dbReference type="Pfam" id="PF00583">
    <property type="entry name" value="Acetyltransf_1"/>
    <property type="match status" value="1"/>
</dbReference>
<dbReference type="PROSITE" id="PS51186">
    <property type="entry name" value="GNAT"/>
    <property type="match status" value="1"/>
</dbReference>
<dbReference type="InterPro" id="IPR016181">
    <property type="entry name" value="Acyl_CoA_acyltransferase"/>
</dbReference>
<evidence type="ECO:0000259" key="4">
    <source>
        <dbReference type="PROSITE" id="PS51186"/>
    </source>
</evidence>
<accession>A0A9P7Z830</accession>
<keyword evidence="1" id="KW-0808">Transferase</keyword>
<evidence type="ECO:0000256" key="1">
    <source>
        <dbReference type="ARBA" id="ARBA00022679"/>
    </source>
</evidence>
<sequence>MSSIIEGGSLAQTTHHQQPQLQPKIASTIRLATEADIPAICHLGASTFTSTFGYSMPASDLQTYLSEVYTHAAVAADILDPLITTFVATFPASPLSEIRGFAQMYQGPIEECVTGPKPVELKRLYVDAKYQGGGVGGALFQRIESWAKDGGFATMWLGVWEENLNAQRAYGRFGFKERVGKHDFVMGTCVQTDWIMVKSLKE</sequence>
<dbReference type="SUPFAM" id="SSF55729">
    <property type="entry name" value="Acyl-CoA N-acyltransferases (Nat)"/>
    <property type="match status" value="1"/>
</dbReference>
<dbReference type="OrthoDB" id="9975416at2759"/>
<dbReference type="EMBL" id="MU253785">
    <property type="protein sequence ID" value="KAG9247027.1"/>
    <property type="molecule type" value="Genomic_DNA"/>
</dbReference>
<keyword evidence="2" id="KW-0012">Acyltransferase</keyword>
<reference evidence="5" key="1">
    <citation type="journal article" date="2021" name="IMA Fungus">
        <title>Genomic characterization of three marine fungi, including Emericellopsis atlantica sp. nov. with signatures of a generalist lifestyle and marine biomass degradation.</title>
        <authorList>
            <person name="Hagestad O.C."/>
            <person name="Hou L."/>
            <person name="Andersen J.H."/>
            <person name="Hansen E.H."/>
            <person name="Altermark B."/>
            <person name="Li C."/>
            <person name="Kuhnert E."/>
            <person name="Cox R.J."/>
            <person name="Crous P.W."/>
            <person name="Spatafora J.W."/>
            <person name="Lail K."/>
            <person name="Amirebrahimi M."/>
            <person name="Lipzen A."/>
            <person name="Pangilinan J."/>
            <person name="Andreopoulos W."/>
            <person name="Hayes R.D."/>
            <person name="Ng V."/>
            <person name="Grigoriev I.V."/>
            <person name="Jackson S.A."/>
            <person name="Sutton T.D.S."/>
            <person name="Dobson A.D.W."/>
            <person name="Rama T."/>
        </authorList>
    </citation>
    <scope>NUCLEOTIDE SEQUENCE</scope>
    <source>
        <strain evidence="5">TRa3180A</strain>
    </source>
</reference>
<dbReference type="CDD" id="cd04301">
    <property type="entry name" value="NAT_SF"/>
    <property type="match status" value="1"/>
</dbReference>
<proteinExistence type="predicted"/>
<comment type="caution">
    <text evidence="5">The sequence shown here is derived from an EMBL/GenBank/DDBJ whole genome shotgun (WGS) entry which is preliminary data.</text>
</comment>
<dbReference type="Proteomes" id="UP000887226">
    <property type="component" value="Unassembled WGS sequence"/>
</dbReference>
<feature type="region of interest" description="Disordered" evidence="3">
    <location>
        <begin position="1"/>
        <end position="22"/>
    </location>
</feature>
<name>A0A9P7Z830_9HELO</name>
<dbReference type="InterPro" id="IPR000182">
    <property type="entry name" value="GNAT_dom"/>
</dbReference>
<dbReference type="PANTHER" id="PTHR43877">
    <property type="entry name" value="AMINOALKYLPHOSPHONATE N-ACETYLTRANSFERASE-RELATED-RELATED"/>
    <property type="match status" value="1"/>
</dbReference>
<evidence type="ECO:0000313" key="6">
    <source>
        <dbReference type="Proteomes" id="UP000887226"/>
    </source>
</evidence>
<feature type="compositionally biased region" description="Low complexity" evidence="3">
    <location>
        <begin position="10"/>
        <end position="22"/>
    </location>
</feature>
<gene>
    <name evidence="5" type="ORF">BJ878DRAFT_494674</name>
</gene>
<evidence type="ECO:0000256" key="3">
    <source>
        <dbReference type="SAM" id="MobiDB-lite"/>
    </source>
</evidence>
<organism evidence="5 6">
    <name type="scientific">Calycina marina</name>
    <dbReference type="NCBI Taxonomy" id="1763456"/>
    <lineage>
        <taxon>Eukaryota</taxon>
        <taxon>Fungi</taxon>
        <taxon>Dikarya</taxon>
        <taxon>Ascomycota</taxon>
        <taxon>Pezizomycotina</taxon>
        <taxon>Leotiomycetes</taxon>
        <taxon>Helotiales</taxon>
        <taxon>Pezizellaceae</taxon>
        <taxon>Calycina</taxon>
    </lineage>
</organism>
<evidence type="ECO:0000313" key="5">
    <source>
        <dbReference type="EMBL" id="KAG9247027.1"/>
    </source>
</evidence>
<dbReference type="AlphaFoldDB" id="A0A9P7Z830"/>